<evidence type="ECO:0000256" key="11">
    <source>
        <dbReference type="SAM" id="Phobius"/>
    </source>
</evidence>
<dbReference type="GO" id="GO:0005886">
    <property type="term" value="C:plasma membrane"/>
    <property type="evidence" value="ECO:0007669"/>
    <property type="project" value="UniProtKB-SubCell"/>
</dbReference>
<evidence type="ECO:0000256" key="8">
    <source>
        <dbReference type="ARBA" id="ARBA00023136"/>
    </source>
</evidence>
<dbReference type="GO" id="GO:0016887">
    <property type="term" value="F:ATP hydrolysis activity"/>
    <property type="evidence" value="ECO:0007669"/>
    <property type="project" value="InterPro"/>
</dbReference>
<dbReference type="Pfam" id="PF00664">
    <property type="entry name" value="ABC_membrane"/>
    <property type="match status" value="2"/>
</dbReference>
<dbReference type="Gene3D" id="1.20.1560.10">
    <property type="entry name" value="ABC transporter type 1, transmembrane domain"/>
    <property type="match status" value="2"/>
</dbReference>
<feature type="transmembrane region" description="Helical" evidence="11">
    <location>
        <begin position="158"/>
        <end position="175"/>
    </location>
</feature>
<keyword evidence="6 14" id="KW-0067">ATP-binding</keyword>
<dbReference type="PANTHER" id="PTHR43394">
    <property type="entry name" value="ATP-DEPENDENT PERMEASE MDL1, MITOCHONDRIAL"/>
    <property type="match status" value="1"/>
</dbReference>
<keyword evidence="2" id="KW-0813">Transport</keyword>
<feature type="transmembrane region" description="Helical" evidence="11">
    <location>
        <begin position="784"/>
        <end position="808"/>
    </location>
</feature>
<dbReference type="AlphaFoldDB" id="A0A7W8BJK5"/>
<dbReference type="CDD" id="cd18546">
    <property type="entry name" value="ABC_6TM_Rv0194_D2_like"/>
    <property type="match status" value="1"/>
</dbReference>
<feature type="transmembrane region" description="Helical" evidence="11">
    <location>
        <begin position="59"/>
        <end position="78"/>
    </location>
</feature>
<dbReference type="InterPro" id="IPR017871">
    <property type="entry name" value="ABC_transporter-like_CS"/>
</dbReference>
<proteinExistence type="inferred from homology"/>
<evidence type="ECO:0000256" key="9">
    <source>
        <dbReference type="ARBA" id="ARBA00061644"/>
    </source>
</evidence>
<gene>
    <name evidence="14" type="ORF">FHS32_000233</name>
</gene>
<feature type="domain" description="ABC transmembrane type-1" evidence="13">
    <location>
        <begin position="675"/>
        <end position="957"/>
    </location>
</feature>
<dbReference type="PROSITE" id="PS50929">
    <property type="entry name" value="ABC_TM1F"/>
    <property type="match status" value="2"/>
</dbReference>
<reference evidence="14 15" key="1">
    <citation type="submission" date="2020-08" db="EMBL/GenBank/DDBJ databases">
        <title>Genomic Encyclopedia of Type Strains, Phase III (KMG-III): the genomes of soil and plant-associated and newly described type strains.</title>
        <authorList>
            <person name="Whitman W."/>
        </authorList>
    </citation>
    <scope>NUCLEOTIDE SEQUENCE [LARGE SCALE GENOMIC DNA]</scope>
    <source>
        <strain evidence="14 15">CECT 3226</strain>
    </source>
</reference>
<evidence type="ECO:0000256" key="7">
    <source>
        <dbReference type="ARBA" id="ARBA00022989"/>
    </source>
</evidence>
<keyword evidence="5" id="KW-0547">Nucleotide-binding</keyword>
<comment type="caution">
    <text evidence="14">The sequence shown here is derived from an EMBL/GenBank/DDBJ whole genome shotgun (WGS) entry which is preliminary data.</text>
</comment>
<organism evidence="14 15">
    <name type="scientific">Streptomyces griseoloalbus</name>
    <dbReference type="NCBI Taxonomy" id="67303"/>
    <lineage>
        <taxon>Bacteria</taxon>
        <taxon>Bacillati</taxon>
        <taxon>Actinomycetota</taxon>
        <taxon>Actinomycetes</taxon>
        <taxon>Kitasatosporales</taxon>
        <taxon>Streptomycetaceae</taxon>
        <taxon>Streptomyces</taxon>
    </lineage>
</organism>
<keyword evidence="8 11" id="KW-0472">Membrane</keyword>
<evidence type="ECO:0000256" key="2">
    <source>
        <dbReference type="ARBA" id="ARBA00022448"/>
    </source>
</evidence>
<evidence type="ECO:0000256" key="4">
    <source>
        <dbReference type="ARBA" id="ARBA00022692"/>
    </source>
</evidence>
<dbReference type="EMBL" id="JACHJE010000001">
    <property type="protein sequence ID" value="MBB5123521.1"/>
    <property type="molecule type" value="Genomic_DNA"/>
</dbReference>
<dbReference type="FunFam" id="1.20.1560.10:FF:000065">
    <property type="entry name" value="ABC transporter ATP-binding protein/permease"/>
    <property type="match status" value="1"/>
</dbReference>
<evidence type="ECO:0000256" key="3">
    <source>
        <dbReference type="ARBA" id="ARBA00022475"/>
    </source>
</evidence>
<feature type="domain" description="ABC transporter" evidence="12">
    <location>
        <begin position="991"/>
        <end position="1225"/>
    </location>
</feature>
<dbReference type="FunFam" id="3.40.50.300:FF:000299">
    <property type="entry name" value="ABC transporter ATP-binding protein/permease"/>
    <property type="match status" value="2"/>
</dbReference>
<keyword evidence="7 11" id="KW-1133">Transmembrane helix</keyword>
<evidence type="ECO:0000313" key="15">
    <source>
        <dbReference type="Proteomes" id="UP000568022"/>
    </source>
</evidence>
<protein>
    <submittedName>
        <fullName evidence="14">ATP-binding cassette subfamily B protein</fullName>
    </submittedName>
</protein>
<sequence length="1235" mass="133465">MTAQRGWARRLTGYAWRHRKDVVLALGSSLGGMAVMALVPLITKVIIDDVIGDKTRDMATWAGLLIAAALVVYVLTYVRRYYGGRLALDVQHDLRTEMYTTITRLDGRRQDELSTGQVIGRATSDLQLIQGLLFMLPMTIGNLLLFLISLVIMASLSLPLTLVALAVAPALWWIAKHSRTRLHPSTWYAQAQAGAVAGVVDGAISGVRVVKGFGQEEQEAGKLREVGRRLYAGRLRTVRLNSRYTPALQAVPALGQVAMLALGGWLAVRGNITLGTFVAFSTYLAQLVGPVRMLAMVLTVGQQARAGTERVLELIDTEPSLADGTTTLPADAPATVEFDDVSFGYDSDRPVLDGLSFEISPGETLAVVGSSGSGKSTVSLLLPRFYDVTHGAVLVGGHDVRELTQESLRAAIGLVPEDSFLFSDTVRNNIAYGRPDATDEQITAAARAAQADGFISELPDGYDTTVGEHGLTLSGGQRQRVALARAILTDPRLLVLDDATSAVDARVEHEIHEALKGVMRGRTTLLIAHRRSTLNLADRIAVLDGGRLADIGTHEELQRRCALYRRLLTDPDELGAVSPGHTPPAGPQEEDTSVRAELDAEFDAERGVTPRLWTGDREPKDTALAGTPATPELLAQVEALPPANDVPGVDEAQAVRPEDSYGLRRLLRGFRTPLLISLGLVAVDAGMGLLLPVLIRHGIDQGVNQAAIGAVWAASLLALITVVVQWSAQIGETRMTGRTGERVLYALRLKIFAQLQRLGLDYYERELTGRIMTRMTTDVDALSTFLQTGLVTAFVSVVTFFGIMAALLVIDIELALVVFATLPPLIVATYFFRRASVKAYELARERVSVVNADLQESVSGLRIVQAFRRERDGGRRFAARSADYRSARIRGQWLISVYFPFVQFLSSTAAAAVLIAGGARIDDGTLTTGALVAYLLYIDLFFAPVQQLSQVFDGYQQASVSLGRIQELLREPTSTRAPKKPLDVTSLRGEIAFEDVRFAYGDGEEALEGIDITVPAGQTVAFVGETGAGKSTLVKLVARFYDPTGGRVTVDGTDLRDLDLTAYRHRLGVVPQEAYLFPGTVRDAIAYGRPDATDAEVEAAARAVGAHEMIATLEGGYLHEVAERGRNLSAGQRQLIALARAELVDPDILLLDEATAALDLATEAQVNQATDRLAGRRTTLVVAHRLTTAARADRVVVIDHGRVAEDGTHEELLRLGGKYAELWRTFVGEDVPAPA</sequence>
<dbReference type="SUPFAM" id="SSF52540">
    <property type="entry name" value="P-loop containing nucleoside triphosphate hydrolases"/>
    <property type="match status" value="2"/>
</dbReference>
<dbReference type="PROSITE" id="PS00211">
    <property type="entry name" value="ABC_TRANSPORTER_1"/>
    <property type="match status" value="1"/>
</dbReference>
<feature type="domain" description="ABC transporter" evidence="12">
    <location>
        <begin position="336"/>
        <end position="570"/>
    </location>
</feature>
<dbReference type="InterPro" id="IPR027417">
    <property type="entry name" value="P-loop_NTPase"/>
</dbReference>
<dbReference type="Pfam" id="PF00005">
    <property type="entry name" value="ABC_tran"/>
    <property type="match status" value="2"/>
</dbReference>
<feature type="compositionally biased region" description="Basic and acidic residues" evidence="10">
    <location>
        <begin position="607"/>
        <end position="621"/>
    </location>
</feature>
<comment type="subcellular location">
    <subcellularLocation>
        <location evidence="1">Cell membrane</location>
        <topology evidence="1">Multi-pass membrane protein</topology>
    </subcellularLocation>
</comment>
<evidence type="ECO:0000256" key="6">
    <source>
        <dbReference type="ARBA" id="ARBA00022840"/>
    </source>
</evidence>
<keyword evidence="15" id="KW-1185">Reference proteome</keyword>
<feature type="transmembrane region" description="Helical" evidence="11">
    <location>
        <begin position="814"/>
        <end position="832"/>
    </location>
</feature>
<dbReference type="Gene3D" id="3.40.50.300">
    <property type="entry name" value="P-loop containing nucleotide triphosphate hydrolases"/>
    <property type="match status" value="2"/>
</dbReference>
<dbReference type="PROSITE" id="PS50893">
    <property type="entry name" value="ABC_TRANSPORTER_2"/>
    <property type="match status" value="2"/>
</dbReference>
<evidence type="ECO:0000313" key="14">
    <source>
        <dbReference type="EMBL" id="MBB5123521.1"/>
    </source>
</evidence>
<feature type="transmembrane region" description="Helical" evidence="11">
    <location>
        <begin position="274"/>
        <end position="295"/>
    </location>
</feature>
<feature type="transmembrane region" description="Helical" evidence="11">
    <location>
        <begin position="244"/>
        <end position="268"/>
    </location>
</feature>
<evidence type="ECO:0000256" key="5">
    <source>
        <dbReference type="ARBA" id="ARBA00022741"/>
    </source>
</evidence>
<feature type="transmembrane region" description="Helical" evidence="11">
    <location>
        <begin position="707"/>
        <end position="728"/>
    </location>
</feature>
<dbReference type="Proteomes" id="UP000568022">
    <property type="component" value="Unassembled WGS sequence"/>
</dbReference>
<keyword evidence="4 11" id="KW-0812">Transmembrane</keyword>
<dbReference type="FunFam" id="1.20.1560.10:FF:000099">
    <property type="entry name" value="ABC transporter ATP-binding protein/permease"/>
    <property type="match status" value="1"/>
</dbReference>
<dbReference type="GO" id="GO:0005524">
    <property type="term" value="F:ATP binding"/>
    <property type="evidence" value="ECO:0007669"/>
    <property type="project" value="UniProtKB-KW"/>
</dbReference>
<accession>A0A7W8BJK5</accession>
<dbReference type="InterPro" id="IPR003593">
    <property type="entry name" value="AAA+_ATPase"/>
</dbReference>
<evidence type="ECO:0000256" key="1">
    <source>
        <dbReference type="ARBA" id="ARBA00004651"/>
    </source>
</evidence>
<dbReference type="InterPro" id="IPR039421">
    <property type="entry name" value="Type_1_exporter"/>
</dbReference>
<keyword evidence="3" id="KW-1003">Cell membrane</keyword>
<feature type="transmembrane region" description="Helical" evidence="11">
    <location>
        <begin position="131"/>
        <end position="152"/>
    </location>
</feature>
<feature type="region of interest" description="Disordered" evidence="10">
    <location>
        <begin position="607"/>
        <end position="626"/>
    </location>
</feature>
<dbReference type="SMART" id="SM00382">
    <property type="entry name" value="AAA"/>
    <property type="match status" value="2"/>
</dbReference>
<feature type="transmembrane region" description="Helical" evidence="11">
    <location>
        <begin position="674"/>
        <end position="695"/>
    </location>
</feature>
<evidence type="ECO:0000256" key="10">
    <source>
        <dbReference type="SAM" id="MobiDB-lite"/>
    </source>
</evidence>
<name>A0A7W8BJK5_9ACTN</name>
<feature type="region of interest" description="Disordered" evidence="10">
    <location>
        <begin position="572"/>
        <end position="594"/>
    </location>
</feature>
<dbReference type="SUPFAM" id="SSF90123">
    <property type="entry name" value="ABC transporter transmembrane region"/>
    <property type="match status" value="2"/>
</dbReference>
<feature type="transmembrane region" description="Helical" evidence="11">
    <location>
        <begin position="893"/>
        <end position="919"/>
    </location>
</feature>
<dbReference type="CDD" id="cd18543">
    <property type="entry name" value="ABC_6TM_Rv0194_D1_like"/>
    <property type="match status" value="1"/>
</dbReference>
<dbReference type="InterPro" id="IPR036640">
    <property type="entry name" value="ABC1_TM_sf"/>
</dbReference>
<feature type="transmembrane region" description="Helical" evidence="11">
    <location>
        <begin position="21"/>
        <end position="47"/>
    </location>
</feature>
<evidence type="ECO:0000259" key="12">
    <source>
        <dbReference type="PROSITE" id="PS50893"/>
    </source>
</evidence>
<feature type="domain" description="ABC transmembrane type-1" evidence="13">
    <location>
        <begin position="23"/>
        <end position="303"/>
    </location>
</feature>
<dbReference type="PANTHER" id="PTHR43394:SF1">
    <property type="entry name" value="ATP-BINDING CASSETTE SUB-FAMILY B MEMBER 10, MITOCHONDRIAL"/>
    <property type="match status" value="1"/>
</dbReference>
<comment type="similarity">
    <text evidence="9">Belongs to the ABC transporter superfamily. Lipid exporter (TC 3.A.1.106) family.</text>
</comment>
<dbReference type="InterPro" id="IPR003439">
    <property type="entry name" value="ABC_transporter-like_ATP-bd"/>
</dbReference>
<dbReference type="GO" id="GO:0015421">
    <property type="term" value="F:ABC-type oligopeptide transporter activity"/>
    <property type="evidence" value="ECO:0007669"/>
    <property type="project" value="TreeGrafter"/>
</dbReference>
<dbReference type="InterPro" id="IPR011527">
    <property type="entry name" value="ABC1_TM_dom"/>
</dbReference>
<evidence type="ECO:0000259" key="13">
    <source>
        <dbReference type="PROSITE" id="PS50929"/>
    </source>
</evidence>